<reference evidence="2" key="1">
    <citation type="submission" date="2017-05" db="UniProtKB">
        <authorList>
            <consortium name="EnsemblMetazoa"/>
        </authorList>
    </citation>
    <scope>IDENTIFICATION</scope>
</reference>
<dbReference type="InParanoid" id="A0A1X7TDZ2"/>
<sequence>MNCNLSGLCWYHSHFGDKASNCDPPCSWDSGIGYPELLQQHNFSTLIKHDVVERIATAGSLISSQTHQLPPECLQIAQSEFDHMLEPGIIISSSSSWSSALHMVPQKSPGDWHPCGDYSALNGVTVADRTSSEHTIRFQSLLRMFTRQPSLLHSGYISLFVCLLDYECSPDNPEVYYMVLYELHFSYPYIYDVSIASHVVDKNGISALDSKLSAVRIFPQLETPHKLRVLRVDKLLPPFYPPLCSGVTVFIDHLKPAHLDFHPTTTTTTQVPPPNTTSSTTSPTTDASGNLLRRGRFRISQGPLPAYLQPNLTPHMASGNAHLHRMARAEGHRRGQGIALCSYPSHGMLMPSFQDQNPDVDWELDVAKEPSGYALPMGMRSQCGDGPHRVSTPLEESAGKEDMASRWDQNPTPGKDHTE</sequence>
<organism evidence="2">
    <name type="scientific">Amphimedon queenslandica</name>
    <name type="common">Sponge</name>
    <dbReference type="NCBI Taxonomy" id="400682"/>
    <lineage>
        <taxon>Eukaryota</taxon>
        <taxon>Metazoa</taxon>
        <taxon>Porifera</taxon>
        <taxon>Demospongiae</taxon>
        <taxon>Heteroscleromorpha</taxon>
        <taxon>Haplosclerida</taxon>
        <taxon>Niphatidae</taxon>
        <taxon>Amphimedon</taxon>
    </lineage>
</organism>
<dbReference type="EnsemblMetazoa" id="Aqu2.1.12569_001">
    <property type="protein sequence ID" value="Aqu2.1.12569_001"/>
    <property type="gene ID" value="Aqu2.1.12569"/>
</dbReference>
<feature type="region of interest" description="Disordered" evidence="1">
    <location>
        <begin position="264"/>
        <end position="289"/>
    </location>
</feature>
<name>A0A1X7TDZ2_AMPQE</name>
<evidence type="ECO:0000313" key="2">
    <source>
        <dbReference type="EnsemblMetazoa" id="Aqu2.1.12569_001"/>
    </source>
</evidence>
<evidence type="ECO:0000256" key="1">
    <source>
        <dbReference type="SAM" id="MobiDB-lite"/>
    </source>
</evidence>
<feature type="compositionally biased region" description="Low complexity" evidence="1">
    <location>
        <begin position="264"/>
        <end position="285"/>
    </location>
</feature>
<dbReference type="SUPFAM" id="SSF56672">
    <property type="entry name" value="DNA/RNA polymerases"/>
    <property type="match status" value="1"/>
</dbReference>
<protein>
    <submittedName>
        <fullName evidence="2">Uncharacterized protein</fullName>
    </submittedName>
</protein>
<dbReference type="Gene3D" id="3.10.10.10">
    <property type="entry name" value="HIV Type 1 Reverse Transcriptase, subunit A, domain 1"/>
    <property type="match status" value="1"/>
</dbReference>
<dbReference type="InterPro" id="IPR043502">
    <property type="entry name" value="DNA/RNA_pol_sf"/>
</dbReference>
<dbReference type="AlphaFoldDB" id="A0A1X7TDZ2"/>
<accession>A0A1X7TDZ2</accession>
<proteinExistence type="predicted"/>
<feature type="region of interest" description="Disordered" evidence="1">
    <location>
        <begin position="378"/>
        <end position="419"/>
    </location>
</feature>